<dbReference type="CDD" id="cd09022">
    <property type="entry name" value="Aldose_epim_Ec_YihR"/>
    <property type="match status" value="1"/>
</dbReference>
<dbReference type="Gene3D" id="2.70.98.10">
    <property type="match status" value="1"/>
</dbReference>
<dbReference type="Proteomes" id="UP000599074">
    <property type="component" value="Unassembled WGS sequence"/>
</dbReference>
<reference evidence="1" key="1">
    <citation type="submission" date="2021-01" db="EMBL/GenBank/DDBJ databases">
        <title>Whole genome shotgun sequence of Planosporangium mesophilum NBRC 109066.</title>
        <authorList>
            <person name="Komaki H."/>
            <person name="Tamura T."/>
        </authorList>
    </citation>
    <scope>NUCLEOTIDE SEQUENCE</scope>
    <source>
        <strain evidence="1">NBRC 109066</strain>
    </source>
</reference>
<gene>
    <name evidence="1" type="primary">galM</name>
    <name evidence="1" type="ORF">Pme01_45740</name>
</gene>
<organism evidence="1 2">
    <name type="scientific">Planosporangium mesophilum</name>
    <dbReference type="NCBI Taxonomy" id="689768"/>
    <lineage>
        <taxon>Bacteria</taxon>
        <taxon>Bacillati</taxon>
        <taxon>Actinomycetota</taxon>
        <taxon>Actinomycetes</taxon>
        <taxon>Micromonosporales</taxon>
        <taxon>Micromonosporaceae</taxon>
        <taxon>Planosporangium</taxon>
    </lineage>
</organism>
<keyword evidence="2" id="KW-1185">Reference proteome</keyword>
<dbReference type="GO" id="GO:0005975">
    <property type="term" value="P:carbohydrate metabolic process"/>
    <property type="evidence" value="ECO:0007669"/>
    <property type="project" value="InterPro"/>
</dbReference>
<dbReference type="AlphaFoldDB" id="A0A8J3TFS1"/>
<comment type="caution">
    <text evidence="1">The sequence shown here is derived from an EMBL/GenBank/DDBJ whole genome shotgun (WGS) entry which is preliminary data.</text>
</comment>
<dbReference type="GO" id="GO:0030246">
    <property type="term" value="F:carbohydrate binding"/>
    <property type="evidence" value="ECO:0007669"/>
    <property type="project" value="InterPro"/>
</dbReference>
<protein>
    <submittedName>
        <fullName evidence="1">Aldose 1-epimerase</fullName>
    </submittedName>
</protein>
<dbReference type="InterPro" id="IPR011013">
    <property type="entry name" value="Gal_mutarotase_sf_dom"/>
</dbReference>
<evidence type="ECO:0000313" key="1">
    <source>
        <dbReference type="EMBL" id="GII24977.1"/>
    </source>
</evidence>
<dbReference type="RefSeq" id="WP_168113997.1">
    <property type="nucleotide sequence ID" value="NZ_BOON01000044.1"/>
</dbReference>
<dbReference type="InterPro" id="IPR014718">
    <property type="entry name" value="GH-type_carb-bd"/>
</dbReference>
<accession>A0A8J3TFS1</accession>
<name>A0A8J3TFS1_9ACTN</name>
<dbReference type="InterPro" id="IPR037480">
    <property type="entry name" value="YihR-like"/>
</dbReference>
<dbReference type="InterPro" id="IPR008183">
    <property type="entry name" value="Aldose_1/G6P_1-epimerase"/>
</dbReference>
<sequence>MDTLTQAPSGTQWTLQAEGQRAVVVEVGGGLREYQVSGADVLFGYGADEICPASAGKVLAPWPNRIRDGRYSFGGDVHQLALTEPSRHNAIHGLVNWVRWRRVSGDESSVTLEHDVVPQPGYQWPLTLRTTWSLGPDGLVAEHAATNTGAEPCPFGMATHPYVRIPGVKIDDLLLRVPARSRLLVDGRMLPIGAAKVVGSEYDFTEAKAIGQLELDTAFGDLERDSDGCSAVTLTAAGGRSVEIWADEGFNWWQVFTGDTLSAPRHRASVAVEPMTCPPDAFRSGRDVIVIQPGETWRGSWGIRAVQ</sequence>
<dbReference type="Pfam" id="PF01263">
    <property type="entry name" value="Aldose_epim"/>
    <property type="match status" value="1"/>
</dbReference>
<dbReference type="GO" id="GO:0016853">
    <property type="term" value="F:isomerase activity"/>
    <property type="evidence" value="ECO:0007669"/>
    <property type="project" value="InterPro"/>
</dbReference>
<dbReference type="SUPFAM" id="SSF74650">
    <property type="entry name" value="Galactose mutarotase-like"/>
    <property type="match status" value="1"/>
</dbReference>
<proteinExistence type="predicted"/>
<evidence type="ECO:0000313" key="2">
    <source>
        <dbReference type="Proteomes" id="UP000599074"/>
    </source>
</evidence>
<dbReference type="EMBL" id="BOON01000044">
    <property type="protein sequence ID" value="GII24977.1"/>
    <property type="molecule type" value="Genomic_DNA"/>
</dbReference>